<feature type="chain" id="PRO_5035163792" description="DUF306 domain-containing protein" evidence="1">
    <location>
        <begin position="17"/>
        <end position="232"/>
    </location>
</feature>
<proteinExistence type="predicted"/>
<evidence type="ECO:0000313" key="4">
    <source>
        <dbReference type="Proteomes" id="UP000642180"/>
    </source>
</evidence>
<dbReference type="Pfam" id="PF03724">
    <property type="entry name" value="META"/>
    <property type="match status" value="1"/>
</dbReference>
<keyword evidence="4" id="KW-1185">Reference proteome</keyword>
<accession>A0A8J3F3M8</accession>
<evidence type="ECO:0000256" key="1">
    <source>
        <dbReference type="SAM" id="SignalP"/>
    </source>
</evidence>
<gene>
    <name evidence="3" type="ORF">GCM10008066_19060</name>
</gene>
<dbReference type="Proteomes" id="UP000642180">
    <property type="component" value="Unassembled WGS sequence"/>
</dbReference>
<reference evidence="4" key="1">
    <citation type="journal article" date="2019" name="Int. J. Syst. Evol. Microbiol.">
        <title>The Global Catalogue of Microorganisms (GCM) 10K type strain sequencing project: providing services to taxonomists for standard genome sequencing and annotation.</title>
        <authorList>
            <consortium name="The Broad Institute Genomics Platform"/>
            <consortium name="The Broad Institute Genome Sequencing Center for Infectious Disease"/>
            <person name="Wu L."/>
            <person name="Ma J."/>
        </authorList>
    </citation>
    <scope>NUCLEOTIDE SEQUENCE [LARGE SCALE GENOMIC DNA]</scope>
    <source>
        <strain evidence="4">CCM 2767</strain>
    </source>
</reference>
<organism evidence="3 4">
    <name type="scientific">Oxalicibacterium faecigallinarum</name>
    <dbReference type="NCBI Taxonomy" id="573741"/>
    <lineage>
        <taxon>Bacteria</taxon>
        <taxon>Pseudomonadati</taxon>
        <taxon>Pseudomonadota</taxon>
        <taxon>Betaproteobacteria</taxon>
        <taxon>Burkholderiales</taxon>
        <taxon>Oxalobacteraceae</taxon>
        <taxon>Oxalicibacterium</taxon>
    </lineage>
</organism>
<dbReference type="InterPro" id="IPR005184">
    <property type="entry name" value="DUF306_Meta_HslJ"/>
</dbReference>
<dbReference type="EMBL" id="BMDI01000001">
    <property type="protein sequence ID" value="GGI19434.1"/>
    <property type="molecule type" value="Genomic_DNA"/>
</dbReference>
<keyword evidence="1" id="KW-0732">Signal</keyword>
<comment type="caution">
    <text evidence="3">The sequence shown here is derived from an EMBL/GenBank/DDBJ whole genome shotgun (WGS) entry which is preliminary data.</text>
</comment>
<dbReference type="RefSeq" id="WP_188380994.1">
    <property type="nucleotide sequence ID" value="NZ_BMDI01000001.1"/>
</dbReference>
<feature type="domain" description="DUF306" evidence="2">
    <location>
        <begin position="121"/>
        <end position="228"/>
    </location>
</feature>
<evidence type="ECO:0000313" key="3">
    <source>
        <dbReference type="EMBL" id="GGI19434.1"/>
    </source>
</evidence>
<evidence type="ECO:0000259" key="2">
    <source>
        <dbReference type="Pfam" id="PF03724"/>
    </source>
</evidence>
<dbReference type="InterPro" id="IPR053147">
    <property type="entry name" value="Hsp_HslJ-like"/>
</dbReference>
<dbReference type="PANTHER" id="PTHR35535:SF1">
    <property type="entry name" value="HEAT SHOCK PROTEIN HSLJ"/>
    <property type="match status" value="1"/>
</dbReference>
<sequence length="232" mass="25526">MRAILIALTLLLSACAAPRESLMFPSPYQASGNEPFWHILITDQTAVIERPDHAPVTRSLHEITNVRSGWELRGTDLKINVTTMRCENDMSGALFTHAVAMELDGMKYKGCGGTELPPDGINMTQWNLIMLGSRALTAEVRPFLAIDGQGKVSGLDGCNRMAGGFAFLPNGTIEHSAQGWISTRMACPQPQMELASEYGKALRASTHWRFEGAHLVLLNPQGVPVLRYQRTY</sequence>
<dbReference type="PANTHER" id="PTHR35535">
    <property type="entry name" value="HEAT SHOCK PROTEIN HSLJ"/>
    <property type="match status" value="1"/>
</dbReference>
<dbReference type="Gene3D" id="2.40.128.270">
    <property type="match status" value="1"/>
</dbReference>
<name>A0A8J3F3M8_9BURK</name>
<protein>
    <recommendedName>
        <fullName evidence="2">DUF306 domain-containing protein</fullName>
    </recommendedName>
</protein>
<dbReference type="PROSITE" id="PS51257">
    <property type="entry name" value="PROKAR_LIPOPROTEIN"/>
    <property type="match status" value="1"/>
</dbReference>
<dbReference type="AlphaFoldDB" id="A0A8J3F3M8"/>
<dbReference type="InterPro" id="IPR038670">
    <property type="entry name" value="HslJ-like_sf"/>
</dbReference>
<feature type="signal peptide" evidence="1">
    <location>
        <begin position="1"/>
        <end position="16"/>
    </location>
</feature>